<evidence type="ECO:0000313" key="5">
    <source>
        <dbReference type="Proteomes" id="UP000386466"/>
    </source>
</evidence>
<gene>
    <name evidence="4" type="ORF">LYPA_23C012418</name>
</gene>
<organism evidence="4 5">
    <name type="scientific">Lynx pardinus</name>
    <name type="common">Iberian lynx</name>
    <name type="synonym">Felis pardina</name>
    <dbReference type="NCBI Taxonomy" id="191816"/>
    <lineage>
        <taxon>Eukaryota</taxon>
        <taxon>Metazoa</taxon>
        <taxon>Chordata</taxon>
        <taxon>Craniata</taxon>
        <taxon>Vertebrata</taxon>
        <taxon>Euteleostomi</taxon>
        <taxon>Mammalia</taxon>
        <taxon>Eutheria</taxon>
        <taxon>Laurasiatheria</taxon>
        <taxon>Carnivora</taxon>
        <taxon>Feliformia</taxon>
        <taxon>Felidae</taxon>
        <taxon>Felinae</taxon>
        <taxon>Lynx</taxon>
    </lineage>
</organism>
<dbReference type="Proteomes" id="UP000386466">
    <property type="component" value="Unassembled WGS sequence"/>
</dbReference>
<proteinExistence type="inferred from homology"/>
<sequence>MVNLVPSAAIWIQGLPELLLEIKFMGPSRELWKEACLSFTVQTIPWYSSESKEFNVEVYWKNILGQKVADYMHYLVGKDEDSYKKQFSHYIRNNITPDMMEVFKKAHTAI</sequence>
<keyword evidence="2 4" id="KW-0689">Ribosomal protein</keyword>
<dbReference type="GO" id="GO:0006412">
    <property type="term" value="P:translation"/>
    <property type="evidence" value="ECO:0007669"/>
    <property type="project" value="InterPro"/>
</dbReference>
<dbReference type="Gene3D" id="3.30.420.100">
    <property type="match status" value="1"/>
</dbReference>
<protein>
    <submittedName>
        <fullName evidence="4">Ribosomal protein l5</fullName>
    </submittedName>
</protein>
<comment type="similarity">
    <text evidence="1">Belongs to the universal ribosomal protein uL18 family.</text>
</comment>
<dbReference type="EMBL" id="CAAGRJ010000836">
    <property type="protein sequence ID" value="VFV18267.1"/>
    <property type="molecule type" value="Genomic_DNA"/>
</dbReference>
<dbReference type="AlphaFoldDB" id="A0A485MCT8"/>
<accession>A0A485MCT8</accession>
<keyword evidence="3" id="KW-0687">Ribonucleoprotein</keyword>
<evidence type="ECO:0000256" key="3">
    <source>
        <dbReference type="ARBA" id="ARBA00023274"/>
    </source>
</evidence>
<dbReference type="GO" id="GO:0008097">
    <property type="term" value="F:5S rRNA binding"/>
    <property type="evidence" value="ECO:0007669"/>
    <property type="project" value="InterPro"/>
</dbReference>
<dbReference type="PANTHER" id="PTHR23410">
    <property type="entry name" value="RIBOSOMAL PROTEIN L5-RELATED"/>
    <property type="match status" value="1"/>
</dbReference>
<dbReference type="GO" id="GO:0000027">
    <property type="term" value="P:ribosomal large subunit assembly"/>
    <property type="evidence" value="ECO:0007669"/>
    <property type="project" value="TreeGrafter"/>
</dbReference>
<name>A0A485MCT8_LYNPA</name>
<reference evidence="4 5" key="1">
    <citation type="submission" date="2019-01" db="EMBL/GenBank/DDBJ databases">
        <authorList>
            <person name="Alioto T."/>
            <person name="Alioto T."/>
        </authorList>
    </citation>
    <scope>NUCLEOTIDE SEQUENCE [LARGE SCALE GENOMIC DNA]</scope>
</reference>
<dbReference type="InterPro" id="IPR005485">
    <property type="entry name" value="Rbsml_uL18_euk_arch"/>
</dbReference>
<evidence type="ECO:0000256" key="2">
    <source>
        <dbReference type="ARBA" id="ARBA00022980"/>
    </source>
</evidence>
<evidence type="ECO:0000313" key="4">
    <source>
        <dbReference type="EMBL" id="VFV18267.1"/>
    </source>
</evidence>
<evidence type="ECO:0000256" key="1">
    <source>
        <dbReference type="ARBA" id="ARBA00007116"/>
    </source>
</evidence>
<keyword evidence="5" id="KW-1185">Reference proteome</keyword>
<dbReference type="PANTHER" id="PTHR23410:SF12">
    <property type="entry name" value="LARGE RIBOSOMAL SUBUNIT PROTEIN UL18"/>
    <property type="match status" value="1"/>
</dbReference>
<dbReference type="GO" id="GO:0022625">
    <property type="term" value="C:cytosolic large ribosomal subunit"/>
    <property type="evidence" value="ECO:0007669"/>
    <property type="project" value="TreeGrafter"/>
</dbReference>
<dbReference type="GO" id="GO:0003735">
    <property type="term" value="F:structural constituent of ribosome"/>
    <property type="evidence" value="ECO:0007669"/>
    <property type="project" value="InterPro"/>
</dbReference>